<comment type="caution">
    <text evidence="1">The sequence shown here is derived from an EMBL/GenBank/DDBJ whole genome shotgun (WGS) entry which is preliminary data.</text>
</comment>
<gene>
    <name evidence="1" type="ORF">HJC23_000117</name>
</gene>
<dbReference type="Proteomes" id="UP001516023">
    <property type="component" value="Unassembled WGS sequence"/>
</dbReference>
<proteinExistence type="predicted"/>
<accession>A0ABD3NYH8</accession>
<protein>
    <submittedName>
        <fullName evidence="1">Uncharacterized protein</fullName>
    </submittedName>
</protein>
<sequence length="149" mass="16852">MAATENRCTNSADHTLPYMVSKLTRNTTRTISEINPKSNEIMIRPIMAHTIPPTRTLTRHATIPYNREGSPNNKINDRNKTNKHVHAPIYKQASENTHTKRSRATHTILRSNTPQRIMCHGALSMMDDRRFVSSLALHGMLPATHVYGA</sequence>
<name>A0ABD3NYH8_9STRA</name>
<evidence type="ECO:0000313" key="2">
    <source>
        <dbReference type="Proteomes" id="UP001516023"/>
    </source>
</evidence>
<dbReference type="EMBL" id="JABMIG020000342">
    <property type="protein sequence ID" value="KAL3780647.1"/>
    <property type="molecule type" value="Genomic_DNA"/>
</dbReference>
<reference evidence="1 2" key="1">
    <citation type="journal article" date="2020" name="G3 (Bethesda)">
        <title>Improved Reference Genome for Cyclotella cryptica CCMP332, a Model for Cell Wall Morphogenesis, Salinity Adaptation, and Lipid Production in Diatoms (Bacillariophyta).</title>
        <authorList>
            <person name="Roberts W.R."/>
            <person name="Downey K.M."/>
            <person name="Ruck E.C."/>
            <person name="Traller J.C."/>
            <person name="Alverson A.J."/>
        </authorList>
    </citation>
    <scope>NUCLEOTIDE SEQUENCE [LARGE SCALE GENOMIC DNA]</scope>
    <source>
        <strain evidence="1 2">CCMP332</strain>
    </source>
</reference>
<dbReference type="AlphaFoldDB" id="A0ABD3NYH8"/>
<evidence type="ECO:0000313" key="1">
    <source>
        <dbReference type="EMBL" id="KAL3780647.1"/>
    </source>
</evidence>
<keyword evidence="2" id="KW-1185">Reference proteome</keyword>
<organism evidence="1 2">
    <name type="scientific">Cyclotella cryptica</name>
    <dbReference type="NCBI Taxonomy" id="29204"/>
    <lineage>
        <taxon>Eukaryota</taxon>
        <taxon>Sar</taxon>
        <taxon>Stramenopiles</taxon>
        <taxon>Ochrophyta</taxon>
        <taxon>Bacillariophyta</taxon>
        <taxon>Coscinodiscophyceae</taxon>
        <taxon>Thalassiosirophycidae</taxon>
        <taxon>Stephanodiscales</taxon>
        <taxon>Stephanodiscaceae</taxon>
        <taxon>Cyclotella</taxon>
    </lineage>
</organism>